<dbReference type="CDD" id="cd05483">
    <property type="entry name" value="retropepsin_like_bacteria"/>
    <property type="match status" value="1"/>
</dbReference>
<sequence>MNKIFRPFYLFLFLSLYGVSTVLAQSNGVGFQYYQSLIYVHVKINNKPGLVFLLNTGANTSVLNTQTANIIRLPEVREDSVEGTVGYERVKVLRIAKIQLGDARVDNMEITKRDLSKWPAPDQKPLDGILGTDFLRQFYVTIDFKAHKLLLTPKKPSVKYLYNFPFEMEDNIPQMNVKLNDSIRIPLRYNTGVSLVGNRDIFINISYDTWRKLKNLDMTLTTESYMTGTAVGGNVYLPVVQIRSMEISDFIVRSPYVIIQPEEGYFKRPDAVGFLGNNFMEKFEKVCINFNEQKIYFNIPKARAANIVVKKPINKSTRKRT</sequence>
<dbReference type="Gene3D" id="2.40.70.10">
    <property type="entry name" value="Acid Proteases"/>
    <property type="match status" value="2"/>
</dbReference>
<dbReference type="SUPFAM" id="SSF50630">
    <property type="entry name" value="Acid proteases"/>
    <property type="match status" value="1"/>
</dbReference>
<name>A0A2W2B2Y9_9BACT</name>
<accession>A0A2W2B2Y9</accession>
<dbReference type="OrthoDB" id="3521766at2"/>
<keyword evidence="1" id="KW-0732">Signal</keyword>
<proteinExistence type="predicted"/>
<dbReference type="Pfam" id="PF13650">
    <property type="entry name" value="Asp_protease_2"/>
    <property type="match status" value="1"/>
</dbReference>
<reference evidence="2 3" key="1">
    <citation type="submission" date="2018-06" db="EMBL/GenBank/DDBJ databases">
        <title>Mucibacter soli gen. nov., sp. nov., a new member of the family Chitinophagaceae producing mucin.</title>
        <authorList>
            <person name="Kim M.-K."/>
            <person name="Park S."/>
            <person name="Kim T.-S."/>
            <person name="Joung Y."/>
            <person name="Han J.-H."/>
            <person name="Kim S.B."/>
        </authorList>
    </citation>
    <scope>NUCLEOTIDE SEQUENCE [LARGE SCALE GENOMIC DNA]</scope>
    <source>
        <strain evidence="2 3">R1-15</strain>
    </source>
</reference>
<feature type="chain" id="PRO_5016178791" description="Peptidase A2 domain-containing protein" evidence="1">
    <location>
        <begin position="25"/>
        <end position="321"/>
    </location>
</feature>
<dbReference type="Proteomes" id="UP000248745">
    <property type="component" value="Unassembled WGS sequence"/>
</dbReference>
<dbReference type="InterPro" id="IPR034122">
    <property type="entry name" value="Retropepsin-like_bacterial"/>
</dbReference>
<dbReference type="AlphaFoldDB" id="A0A2W2B2Y9"/>
<dbReference type="EMBL" id="QKTW01000003">
    <property type="protein sequence ID" value="PZF74654.1"/>
    <property type="molecule type" value="Genomic_DNA"/>
</dbReference>
<dbReference type="RefSeq" id="WP_110997494.1">
    <property type="nucleotide sequence ID" value="NZ_QKTW01000003.1"/>
</dbReference>
<gene>
    <name evidence="2" type="ORF">DN068_03495</name>
</gene>
<protein>
    <recommendedName>
        <fullName evidence="4">Peptidase A2 domain-containing protein</fullName>
    </recommendedName>
</protein>
<feature type="signal peptide" evidence="1">
    <location>
        <begin position="1"/>
        <end position="24"/>
    </location>
</feature>
<keyword evidence="3" id="KW-1185">Reference proteome</keyword>
<organism evidence="2 3">
    <name type="scientific">Taibaiella soli</name>
    <dbReference type="NCBI Taxonomy" id="1649169"/>
    <lineage>
        <taxon>Bacteria</taxon>
        <taxon>Pseudomonadati</taxon>
        <taxon>Bacteroidota</taxon>
        <taxon>Chitinophagia</taxon>
        <taxon>Chitinophagales</taxon>
        <taxon>Chitinophagaceae</taxon>
        <taxon>Taibaiella</taxon>
    </lineage>
</organism>
<comment type="caution">
    <text evidence="2">The sequence shown here is derived from an EMBL/GenBank/DDBJ whole genome shotgun (WGS) entry which is preliminary data.</text>
</comment>
<dbReference type="InterPro" id="IPR021109">
    <property type="entry name" value="Peptidase_aspartic_dom_sf"/>
</dbReference>
<evidence type="ECO:0000313" key="2">
    <source>
        <dbReference type="EMBL" id="PZF74654.1"/>
    </source>
</evidence>
<evidence type="ECO:0000256" key="1">
    <source>
        <dbReference type="SAM" id="SignalP"/>
    </source>
</evidence>
<evidence type="ECO:0008006" key="4">
    <source>
        <dbReference type="Google" id="ProtNLM"/>
    </source>
</evidence>
<evidence type="ECO:0000313" key="3">
    <source>
        <dbReference type="Proteomes" id="UP000248745"/>
    </source>
</evidence>